<evidence type="ECO:0000256" key="1">
    <source>
        <dbReference type="SAM" id="Phobius"/>
    </source>
</evidence>
<dbReference type="Proteomes" id="UP000076923">
    <property type="component" value="Unassembled WGS sequence"/>
</dbReference>
<comment type="caution">
    <text evidence="3">The sequence shown here is derived from an EMBL/GenBank/DDBJ whole genome shotgun (WGS) entry which is preliminary data.</text>
</comment>
<dbReference type="AlphaFoldDB" id="A0A176TCB1"/>
<feature type="transmembrane region" description="Helical" evidence="1">
    <location>
        <begin position="64"/>
        <end position="88"/>
    </location>
</feature>
<evidence type="ECO:0000313" key="3">
    <source>
        <dbReference type="EMBL" id="OAD45066.1"/>
    </source>
</evidence>
<dbReference type="EMBL" id="LVWE01000032">
    <property type="protein sequence ID" value="OAD45066.1"/>
    <property type="molecule type" value="Genomic_DNA"/>
</dbReference>
<dbReference type="STRING" id="1333662.LPB303_09005"/>
<dbReference type="OrthoDB" id="8965954at2"/>
<keyword evidence="4" id="KW-1185">Reference proteome</keyword>
<name>A0A176TCB1_9FLAO</name>
<protein>
    <recommendedName>
        <fullName evidence="2">2TM domain-containing protein</fullName>
    </recommendedName>
</protein>
<proteinExistence type="predicted"/>
<keyword evidence="1" id="KW-0812">Transmembrane</keyword>
<organism evidence="3 4">
    <name type="scientific">Polaribacter atrinae</name>
    <dbReference type="NCBI Taxonomy" id="1333662"/>
    <lineage>
        <taxon>Bacteria</taxon>
        <taxon>Pseudomonadati</taxon>
        <taxon>Bacteroidota</taxon>
        <taxon>Flavobacteriia</taxon>
        <taxon>Flavobacteriales</taxon>
        <taxon>Flavobacteriaceae</taxon>
    </lineage>
</organism>
<dbReference type="Pfam" id="PF13239">
    <property type="entry name" value="2TM"/>
    <property type="match status" value="1"/>
</dbReference>
<evidence type="ECO:0000259" key="2">
    <source>
        <dbReference type="Pfam" id="PF13239"/>
    </source>
</evidence>
<keyword evidence="1" id="KW-1133">Transmembrane helix</keyword>
<keyword evidence="1" id="KW-0472">Membrane</keyword>
<accession>A0A176TCB1</accession>
<reference evidence="3 4" key="1">
    <citation type="submission" date="2016-02" db="EMBL/GenBank/DDBJ databases">
        <title>Draft genome sequence of Polaribacter atrinae KACC17473.</title>
        <authorList>
            <person name="Shin S.-K."/>
            <person name="Yi H."/>
        </authorList>
    </citation>
    <scope>NUCLEOTIDE SEQUENCE [LARGE SCALE GENOMIC DNA]</scope>
    <source>
        <strain evidence="3 4">KACC 17473</strain>
    </source>
</reference>
<feature type="domain" description="2TM" evidence="2">
    <location>
        <begin position="11"/>
        <end position="102"/>
    </location>
</feature>
<sequence length="103" mass="12587">MEDLTDKKLMKAKLKIEEIKKFYKHLVTYLLVNLFLTFVWKFSFKLFGNFIISNQIDEEGFIHIPIWFIWGIFLALHALKTFGFLNIFGRDWEERKMKEFMKE</sequence>
<gene>
    <name evidence="3" type="ORF">LPB303_09005</name>
</gene>
<feature type="transmembrane region" description="Helical" evidence="1">
    <location>
        <begin position="21"/>
        <end position="44"/>
    </location>
</feature>
<dbReference type="RefSeq" id="WP_068449698.1">
    <property type="nucleotide sequence ID" value="NZ_CP150660.1"/>
</dbReference>
<dbReference type="InterPro" id="IPR025698">
    <property type="entry name" value="2TM_dom"/>
</dbReference>
<evidence type="ECO:0000313" key="4">
    <source>
        <dbReference type="Proteomes" id="UP000076923"/>
    </source>
</evidence>